<name>A0A4Z2HI56_9TELE</name>
<dbReference type="AlphaFoldDB" id="A0A4Z2HI56"/>
<evidence type="ECO:0000256" key="1">
    <source>
        <dbReference type="SAM" id="MobiDB-lite"/>
    </source>
</evidence>
<accession>A0A4Z2HI56</accession>
<organism evidence="2 3">
    <name type="scientific">Liparis tanakae</name>
    <name type="common">Tanaka's snailfish</name>
    <dbReference type="NCBI Taxonomy" id="230148"/>
    <lineage>
        <taxon>Eukaryota</taxon>
        <taxon>Metazoa</taxon>
        <taxon>Chordata</taxon>
        <taxon>Craniata</taxon>
        <taxon>Vertebrata</taxon>
        <taxon>Euteleostomi</taxon>
        <taxon>Actinopterygii</taxon>
        <taxon>Neopterygii</taxon>
        <taxon>Teleostei</taxon>
        <taxon>Neoteleostei</taxon>
        <taxon>Acanthomorphata</taxon>
        <taxon>Eupercaria</taxon>
        <taxon>Perciformes</taxon>
        <taxon>Cottioidei</taxon>
        <taxon>Cottales</taxon>
        <taxon>Liparidae</taxon>
        <taxon>Liparis</taxon>
    </lineage>
</organism>
<comment type="caution">
    <text evidence="2">The sequence shown here is derived from an EMBL/GenBank/DDBJ whole genome shotgun (WGS) entry which is preliminary data.</text>
</comment>
<feature type="region of interest" description="Disordered" evidence="1">
    <location>
        <begin position="80"/>
        <end position="107"/>
    </location>
</feature>
<feature type="compositionally biased region" description="Basic and acidic residues" evidence="1">
    <location>
        <begin position="28"/>
        <end position="42"/>
    </location>
</feature>
<reference evidence="2 3" key="1">
    <citation type="submission" date="2019-03" db="EMBL/GenBank/DDBJ databases">
        <title>First draft genome of Liparis tanakae, snailfish: a comprehensive survey of snailfish specific genes.</title>
        <authorList>
            <person name="Kim W."/>
            <person name="Song I."/>
            <person name="Jeong J.-H."/>
            <person name="Kim D."/>
            <person name="Kim S."/>
            <person name="Ryu S."/>
            <person name="Song J.Y."/>
            <person name="Lee S.K."/>
        </authorList>
    </citation>
    <scope>NUCLEOTIDE SEQUENCE [LARGE SCALE GENOMIC DNA]</scope>
    <source>
        <tissue evidence="2">Muscle</tissue>
    </source>
</reference>
<dbReference type="EMBL" id="SRLO01000250">
    <property type="protein sequence ID" value="TNN64594.1"/>
    <property type="molecule type" value="Genomic_DNA"/>
</dbReference>
<sequence>MPSARHSEASCQPFVLRRSKRVRSSRPRRQDLRGGRILHLDQRASGVHSGAGSEHRGEGGGFLRADAAIRLQRDSDLLPAGSLLHLPQPADSTSPPSQDRCRLTPRGTQTTQTTNVAYRNRSCSSRSSGLVTRGGFLKPLM</sequence>
<feature type="compositionally biased region" description="Basic residues" evidence="1">
    <location>
        <begin position="17"/>
        <end position="27"/>
    </location>
</feature>
<evidence type="ECO:0000313" key="2">
    <source>
        <dbReference type="EMBL" id="TNN64594.1"/>
    </source>
</evidence>
<evidence type="ECO:0000313" key="3">
    <source>
        <dbReference type="Proteomes" id="UP000314294"/>
    </source>
</evidence>
<proteinExistence type="predicted"/>
<protein>
    <submittedName>
        <fullName evidence="2">Uncharacterized protein</fullName>
    </submittedName>
</protein>
<keyword evidence="3" id="KW-1185">Reference proteome</keyword>
<gene>
    <name evidence="2" type="ORF">EYF80_025221</name>
</gene>
<feature type="region of interest" description="Disordered" evidence="1">
    <location>
        <begin position="1"/>
        <end position="60"/>
    </location>
</feature>
<dbReference type="Proteomes" id="UP000314294">
    <property type="component" value="Unassembled WGS sequence"/>
</dbReference>